<organism evidence="1 2">
    <name type="scientific">Racocetra fulgida</name>
    <dbReference type="NCBI Taxonomy" id="60492"/>
    <lineage>
        <taxon>Eukaryota</taxon>
        <taxon>Fungi</taxon>
        <taxon>Fungi incertae sedis</taxon>
        <taxon>Mucoromycota</taxon>
        <taxon>Glomeromycotina</taxon>
        <taxon>Glomeromycetes</taxon>
        <taxon>Diversisporales</taxon>
        <taxon>Gigasporaceae</taxon>
        <taxon>Racocetra</taxon>
    </lineage>
</organism>
<gene>
    <name evidence="1" type="ORF">RFULGI_LOCUS450</name>
</gene>
<evidence type="ECO:0000313" key="1">
    <source>
        <dbReference type="EMBL" id="CAG8455738.1"/>
    </source>
</evidence>
<comment type="caution">
    <text evidence="1">The sequence shown here is derived from an EMBL/GenBank/DDBJ whole genome shotgun (WGS) entry which is preliminary data.</text>
</comment>
<name>A0A9N8YU00_9GLOM</name>
<dbReference type="AlphaFoldDB" id="A0A9N8YU00"/>
<keyword evidence="2" id="KW-1185">Reference proteome</keyword>
<reference evidence="1" key="1">
    <citation type="submission" date="2021-06" db="EMBL/GenBank/DDBJ databases">
        <authorList>
            <person name="Kallberg Y."/>
            <person name="Tangrot J."/>
            <person name="Rosling A."/>
        </authorList>
    </citation>
    <scope>NUCLEOTIDE SEQUENCE</scope>
    <source>
        <strain evidence="1">IN212</strain>
    </source>
</reference>
<evidence type="ECO:0000313" key="2">
    <source>
        <dbReference type="Proteomes" id="UP000789396"/>
    </source>
</evidence>
<accession>A0A9N8YU00</accession>
<dbReference type="Proteomes" id="UP000789396">
    <property type="component" value="Unassembled WGS sequence"/>
</dbReference>
<dbReference type="OrthoDB" id="2440775at2759"/>
<dbReference type="EMBL" id="CAJVPZ010000164">
    <property type="protein sequence ID" value="CAG8455738.1"/>
    <property type="molecule type" value="Genomic_DNA"/>
</dbReference>
<protein>
    <submittedName>
        <fullName evidence="1">14599_t:CDS:1</fullName>
    </submittedName>
</protein>
<proteinExistence type="predicted"/>
<sequence length="128" mass="14664">MPEKKNNNINLSSSSNTSNNANNLELLLENNSSNKEFLDITINKGLYNILNNDNHILQYDLNKLFEESEISNEPTNFAFEIELEQDLIIAFLDQQNLTNVSDLKAIENKFCQLAKMLIVLLESGSEYY</sequence>